<comment type="similarity">
    <text evidence="1">Belongs to the cycloisomerase 2 family.</text>
</comment>
<dbReference type="InterPro" id="IPR050282">
    <property type="entry name" value="Cycloisomerase_2"/>
</dbReference>
<gene>
    <name evidence="4" type="ORF">ACFSYS_12035</name>
</gene>
<dbReference type="Pfam" id="PF10282">
    <property type="entry name" value="Lactonase"/>
    <property type="match status" value="1"/>
</dbReference>
<dbReference type="InterPro" id="IPR019405">
    <property type="entry name" value="Lactonase_7-beta_prop"/>
</dbReference>
<dbReference type="PANTHER" id="PTHR30344:SF1">
    <property type="entry name" value="6-PHOSPHOGLUCONOLACTONASE"/>
    <property type="match status" value="1"/>
</dbReference>
<dbReference type="InterPro" id="IPR011045">
    <property type="entry name" value="N2O_reductase_N"/>
</dbReference>
<dbReference type="Gene3D" id="2.130.10.10">
    <property type="entry name" value="YVTN repeat-like/Quinoprotein amine dehydrogenase"/>
    <property type="match status" value="1"/>
</dbReference>
<accession>A0ABW5X649</accession>
<evidence type="ECO:0000256" key="2">
    <source>
        <dbReference type="ARBA" id="ARBA00022526"/>
    </source>
</evidence>
<keyword evidence="2" id="KW-0313">Glucose metabolism</keyword>
<evidence type="ECO:0000313" key="5">
    <source>
        <dbReference type="Proteomes" id="UP001597438"/>
    </source>
</evidence>
<dbReference type="RefSeq" id="WP_251740796.1">
    <property type="nucleotide sequence ID" value="NZ_JBHUOJ010000027.1"/>
</dbReference>
<feature type="chain" id="PRO_5046283111" evidence="3">
    <location>
        <begin position="20"/>
        <end position="378"/>
    </location>
</feature>
<feature type="signal peptide" evidence="3">
    <location>
        <begin position="1"/>
        <end position="19"/>
    </location>
</feature>
<sequence length="378" mass="41351">MRKILLLFVLTLMMIPMHAQETQDSINQIYVGTYTKKEGHVDGQAEGIYLLNQEPNTGKLSYVCVAAEAVNPSFVKVGKKGKYVYAVSELGPADGETGFVESYKIEPNGSLKKINRLETGGLAPAHIALDRSGKLAFVSNYIGGVVSLYKICDNGALELSQEIEIENQDEAHTHSVKVSGDNRFAYIADLGNDKIWIYNLDSTEAKVTPHTQKFVALPEGAGPRHLSFSKNGSYAYSINELNSTVSSFEVLKDGGLKLIQNISSLPEGYKMKNSAADIHMHPSGKYLYASNRGNDSIVIFKVDQKTGKLEVVDFVAVAGKTPRNFAISPYGKYLYAASQDTGNITSYRIDDATGKLTPMPPVFELKTPVCLDFKQKGI</sequence>
<proteinExistence type="inferred from homology"/>
<keyword evidence="3" id="KW-0732">Signal</keyword>
<dbReference type="Proteomes" id="UP001597438">
    <property type="component" value="Unassembled WGS sequence"/>
</dbReference>
<dbReference type="PANTHER" id="PTHR30344">
    <property type="entry name" value="6-PHOSPHOGLUCONOLACTONASE-RELATED"/>
    <property type="match status" value="1"/>
</dbReference>
<name>A0ABW5X649_9FLAO</name>
<dbReference type="EMBL" id="JBHUOJ010000027">
    <property type="protein sequence ID" value="MFD2834018.1"/>
    <property type="molecule type" value="Genomic_DNA"/>
</dbReference>
<comment type="caution">
    <text evidence="4">The sequence shown here is derived from an EMBL/GenBank/DDBJ whole genome shotgun (WGS) entry which is preliminary data.</text>
</comment>
<organism evidence="4 5">
    <name type="scientific">Christiangramia antarctica</name>
    <dbReference type="NCBI Taxonomy" id="2058158"/>
    <lineage>
        <taxon>Bacteria</taxon>
        <taxon>Pseudomonadati</taxon>
        <taxon>Bacteroidota</taxon>
        <taxon>Flavobacteriia</taxon>
        <taxon>Flavobacteriales</taxon>
        <taxon>Flavobacteriaceae</taxon>
        <taxon>Christiangramia</taxon>
    </lineage>
</organism>
<dbReference type="SUPFAM" id="SSF50974">
    <property type="entry name" value="Nitrous oxide reductase, N-terminal domain"/>
    <property type="match status" value="1"/>
</dbReference>
<keyword evidence="5" id="KW-1185">Reference proteome</keyword>
<keyword evidence="2" id="KW-0119">Carbohydrate metabolism</keyword>
<dbReference type="InterPro" id="IPR015943">
    <property type="entry name" value="WD40/YVTN_repeat-like_dom_sf"/>
</dbReference>
<protein>
    <submittedName>
        <fullName evidence="4">Lactonase family protein</fullName>
    </submittedName>
</protein>
<evidence type="ECO:0000256" key="3">
    <source>
        <dbReference type="SAM" id="SignalP"/>
    </source>
</evidence>
<evidence type="ECO:0000313" key="4">
    <source>
        <dbReference type="EMBL" id="MFD2834018.1"/>
    </source>
</evidence>
<reference evidence="5" key="1">
    <citation type="journal article" date="2019" name="Int. J. Syst. Evol. Microbiol.">
        <title>The Global Catalogue of Microorganisms (GCM) 10K type strain sequencing project: providing services to taxonomists for standard genome sequencing and annotation.</title>
        <authorList>
            <consortium name="The Broad Institute Genomics Platform"/>
            <consortium name="The Broad Institute Genome Sequencing Center for Infectious Disease"/>
            <person name="Wu L."/>
            <person name="Ma J."/>
        </authorList>
    </citation>
    <scope>NUCLEOTIDE SEQUENCE [LARGE SCALE GENOMIC DNA]</scope>
    <source>
        <strain evidence="5">KCTC 52925</strain>
    </source>
</reference>
<evidence type="ECO:0000256" key="1">
    <source>
        <dbReference type="ARBA" id="ARBA00005564"/>
    </source>
</evidence>